<reference evidence="1" key="1">
    <citation type="submission" date="2022-03" db="EMBL/GenBank/DDBJ databases">
        <title>Genomic Encyclopedia of Type Strains, Phase III (KMG-III): the genomes of soil and plant-associated and newly described type strains.</title>
        <authorList>
            <person name="Whitman W."/>
        </authorList>
    </citation>
    <scope>NUCLEOTIDE SEQUENCE</scope>
    <source>
        <strain evidence="1">ANL 6-2</strain>
    </source>
</reference>
<gene>
    <name evidence="1" type="ORF">J2T57_000546</name>
</gene>
<dbReference type="AlphaFoldDB" id="A0AAE3G1T2"/>
<dbReference type="Proteomes" id="UP001205843">
    <property type="component" value="Unassembled WGS sequence"/>
</dbReference>
<dbReference type="EMBL" id="JALJXV010000001">
    <property type="protein sequence ID" value="MCP1673454.1"/>
    <property type="molecule type" value="Genomic_DNA"/>
</dbReference>
<evidence type="ECO:0000313" key="1">
    <source>
        <dbReference type="EMBL" id="MCP1673454.1"/>
    </source>
</evidence>
<keyword evidence="2" id="KW-1185">Reference proteome</keyword>
<evidence type="ECO:0000313" key="2">
    <source>
        <dbReference type="Proteomes" id="UP001205843"/>
    </source>
</evidence>
<comment type="caution">
    <text evidence="1">The sequence shown here is derived from an EMBL/GenBank/DDBJ whole genome shotgun (WGS) entry which is preliminary data.</text>
</comment>
<protein>
    <submittedName>
        <fullName evidence="1">Uncharacterized protein</fullName>
    </submittedName>
</protein>
<sequence>MSSEPRIRSKPKSCKQFADPLQASYTDACAWLSVNHDNSTISGPYDTVHFSFRREVLNIHSADTINNVFLGGRG</sequence>
<name>A0AAE3G1T2_9GAMM</name>
<proteinExistence type="predicted"/>
<accession>A0AAE3G1T2</accession>
<organism evidence="1 2">
    <name type="scientific">Natronocella acetinitrilica</name>
    <dbReference type="NCBI Taxonomy" id="414046"/>
    <lineage>
        <taxon>Bacteria</taxon>
        <taxon>Pseudomonadati</taxon>
        <taxon>Pseudomonadota</taxon>
        <taxon>Gammaproteobacteria</taxon>
        <taxon>Chromatiales</taxon>
        <taxon>Ectothiorhodospiraceae</taxon>
        <taxon>Natronocella</taxon>
    </lineage>
</organism>